<dbReference type="Gramene" id="rna29667">
    <property type="protein sequence ID" value="RHN54601.1"/>
    <property type="gene ID" value="gene29667"/>
</dbReference>
<proteinExistence type="predicted"/>
<sequence>MTKTLGIVYAIILFISLFLVLQNTEFEDYYYIECQRDFDCPQLNSEIFAFKCIEKLCKLEFIYQQAPFLLGQKKSIVWFSAQDKIE</sequence>
<reference evidence="4" key="1">
    <citation type="journal article" date="2018" name="Nat. Plants">
        <title>Whole-genome landscape of Medicago truncatula symbiotic genes.</title>
        <authorList>
            <person name="Pecrix Y."/>
            <person name="Staton S.E."/>
            <person name="Sallet E."/>
            <person name="Lelandais-Briere C."/>
            <person name="Moreau S."/>
            <person name="Carrere S."/>
            <person name="Blein T."/>
            <person name="Jardinaud M.F."/>
            <person name="Latrasse D."/>
            <person name="Zouine M."/>
            <person name="Zahm M."/>
            <person name="Kreplak J."/>
            <person name="Mayjonade B."/>
            <person name="Satge C."/>
            <person name="Perez M."/>
            <person name="Cauet S."/>
            <person name="Marande W."/>
            <person name="Chantry-Darmon C."/>
            <person name="Lopez-Roques C."/>
            <person name="Bouchez O."/>
            <person name="Berard A."/>
            <person name="Debelle F."/>
            <person name="Munos S."/>
            <person name="Bendahmane A."/>
            <person name="Berges H."/>
            <person name="Niebel A."/>
            <person name="Buitink J."/>
            <person name="Frugier F."/>
            <person name="Benhamed M."/>
            <person name="Crespi M."/>
            <person name="Gouzy J."/>
            <person name="Gamas P."/>
        </authorList>
    </citation>
    <scope>NUCLEOTIDE SEQUENCE [LARGE SCALE GENOMIC DNA]</scope>
    <source>
        <strain evidence="4">cv. Jemalong A17</strain>
    </source>
</reference>
<comment type="caution">
    <text evidence="3">The sequence shown here is derived from an EMBL/GenBank/DDBJ whole genome shotgun (WGS) entry which is preliminary data.</text>
</comment>
<dbReference type="GO" id="GO:0046872">
    <property type="term" value="F:metal ion binding"/>
    <property type="evidence" value="ECO:0007669"/>
    <property type="project" value="InterPro"/>
</dbReference>
<evidence type="ECO:0000259" key="2">
    <source>
        <dbReference type="Pfam" id="PF07127"/>
    </source>
</evidence>
<evidence type="ECO:0000313" key="3">
    <source>
        <dbReference type="EMBL" id="RHN54601.1"/>
    </source>
</evidence>
<keyword evidence="1" id="KW-0732">Signal</keyword>
<dbReference type="AlphaFoldDB" id="A0A396HQ21"/>
<dbReference type="EMBL" id="PSQE01000005">
    <property type="protein sequence ID" value="RHN54601.1"/>
    <property type="molecule type" value="Genomic_DNA"/>
</dbReference>
<dbReference type="InterPro" id="IPR009810">
    <property type="entry name" value="Nodulin_late_dom"/>
</dbReference>
<feature type="signal peptide" evidence="1">
    <location>
        <begin position="1"/>
        <end position="26"/>
    </location>
</feature>
<dbReference type="Proteomes" id="UP000265566">
    <property type="component" value="Chromosome 5"/>
</dbReference>
<evidence type="ECO:0000313" key="4">
    <source>
        <dbReference type="Proteomes" id="UP000265566"/>
    </source>
</evidence>
<evidence type="ECO:0000256" key="1">
    <source>
        <dbReference type="SAM" id="SignalP"/>
    </source>
</evidence>
<organism evidence="3 4">
    <name type="scientific">Medicago truncatula</name>
    <name type="common">Barrel medic</name>
    <name type="synonym">Medicago tribuloides</name>
    <dbReference type="NCBI Taxonomy" id="3880"/>
    <lineage>
        <taxon>Eukaryota</taxon>
        <taxon>Viridiplantae</taxon>
        <taxon>Streptophyta</taxon>
        <taxon>Embryophyta</taxon>
        <taxon>Tracheophyta</taxon>
        <taxon>Spermatophyta</taxon>
        <taxon>Magnoliopsida</taxon>
        <taxon>eudicotyledons</taxon>
        <taxon>Gunneridae</taxon>
        <taxon>Pentapetalae</taxon>
        <taxon>rosids</taxon>
        <taxon>fabids</taxon>
        <taxon>Fabales</taxon>
        <taxon>Fabaceae</taxon>
        <taxon>Papilionoideae</taxon>
        <taxon>50 kb inversion clade</taxon>
        <taxon>NPAAA clade</taxon>
        <taxon>Hologalegina</taxon>
        <taxon>IRL clade</taxon>
        <taxon>Trifolieae</taxon>
        <taxon>Medicago</taxon>
    </lineage>
</organism>
<accession>A0A396HQ21</accession>
<feature type="domain" description="Late nodulin" evidence="2">
    <location>
        <begin position="1"/>
        <end position="58"/>
    </location>
</feature>
<protein>
    <submittedName>
        <fullName evidence="3">Putative Late nodulin</fullName>
    </submittedName>
</protein>
<name>A0A396HQ21_MEDTR</name>
<dbReference type="Pfam" id="PF07127">
    <property type="entry name" value="Nodulin_late"/>
    <property type="match status" value="1"/>
</dbReference>
<gene>
    <name evidence="3" type="ORF">MtrunA17_Chr5g0408681</name>
</gene>
<feature type="chain" id="PRO_5017453706" evidence="1">
    <location>
        <begin position="27"/>
        <end position="86"/>
    </location>
</feature>